<dbReference type="InterPro" id="IPR011010">
    <property type="entry name" value="DNA_brk_join_enz"/>
</dbReference>
<evidence type="ECO:0000313" key="8">
    <source>
        <dbReference type="Proteomes" id="UP000319756"/>
    </source>
</evidence>
<dbReference type="InterPro" id="IPR004107">
    <property type="entry name" value="Integrase_SAM-like_N"/>
</dbReference>
<dbReference type="SUPFAM" id="SSF56349">
    <property type="entry name" value="DNA breaking-rejoining enzymes"/>
    <property type="match status" value="1"/>
</dbReference>
<reference evidence="8" key="1">
    <citation type="submission" date="2019-01" db="EMBL/GenBank/DDBJ databases">
        <title>Genomic analysis of Salicibibacter sp. NKC3-5.</title>
        <authorList>
            <person name="Oh Y.J."/>
        </authorList>
    </citation>
    <scope>NUCLEOTIDE SEQUENCE [LARGE SCALE GENOMIC DNA]</scope>
    <source>
        <strain evidence="8">NKC3-5</strain>
    </source>
</reference>
<dbReference type="InterPro" id="IPR013762">
    <property type="entry name" value="Integrase-like_cat_sf"/>
</dbReference>
<evidence type="ECO:0000259" key="6">
    <source>
        <dbReference type="PROSITE" id="PS51900"/>
    </source>
</evidence>
<dbReference type="Gene3D" id="1.10.150.130">
    <property type="match status" value="1"/>
</dbReference>
<evidence type="ECO:0000259" key="5">
    <source>
        <dbReference type="PROSITE" id="PS51898"/>
    </source>
</evidence>
<dbReference type="InterPro" id="IPR010998">
    <property type="entry name" value="Integrase_recombinase_N"/>
</dbReference>
<evidence type="ECO:0000256" key="4">
    <source>
        <dbReference type="PROSITE-ProRule" id="PRU01248"/>
    </source>
</evidence>
<dbReference type="EMBL" id="CP035485">
    <property type="protein sequence ID" value="QDI90169.1"/>
    <property type="molecule type" value="Genomic_DNA"/>
</dbReference>
<dbReference type="Pfam" id="PF02899">
    <property type="entry name" value="Phage_int_SAM_1"/>
    <property type="match status" value="1"/>
</dbReference>
<evidence type="ECO:0000256" key="3">
    <source>
        <dbReference type="ARBA" id="ARBA00023172"/>
    </source>
</evidence>
<dbReference type="Proteomes" id="UP000319756">
    <property type="component" value="Chromosome"/>
</dbReference>
<protein>
    <submittedName>
        <fullName evidence="7">Integrase</fullName>
    </submittedName>
</protein>
<dbReference type="Pfam" id="PF00589">
    <property type="entry name" value="Phage_integrase"/>
    <property type="match status" value="1"/>
</dbReference>
<evidence type="ECO:0000256" key="2">
    <source>
        <dbReference type="ARBA" id="ARBA00023125"/>
    </source>
</evidence>
<gene>
    <name evidence="7" type="ORF">EPH95_02455</name>
</gene>
<dbReference type="InterPro" id="IPR002104">
    <property type="entry name" value="Integrase_catalytic"/>
</dbReference>
<dbReference type="Gene3D" id="1.10.443.10">
    <property type="entry name" value="Intergrase catalytic core"/>
    <property type="match status" value="1"/>
</dbReference>
<proteinExistence type="predicted"/>
<organism evidence="7 8">
    <name type="scientific">Salicibibacter halophilus</name>
    <dbReference type="NCBI Taxonomy" id="2502791"/>
    <lineage>
        <taxon>Bacteria</taxon>
        <taxon>Bacillati</taxon>
        <taxon>Bacillota</taxon>
        <taxon>Bacilli</taxon>
        <taxon>Bacillales</taxon>
        <taxon>Bacillaceae</taxon>
        <taxon>Salicibibacter</taxon>
    </lineage>
</organism>
<dbReference type="PANTHER" id="PTHR30349:SF86">
    <property type="entry name" value="INTEGRASE_RECOMBINASE AQ_AA09-RELATED"/>
    <property type="match status" value="1"/>
</dbReference>
<dbReference type="PANTHER" id="PTHR30349">
    <property type="entry name" value="PHAGE INTEGRASE-RELATED"/>
    <property type="match status" value="1"/>
</dbReference>
<sequence length="380" mass="43943">MRMHYNPSASLVKTDLPGHLPIVYAGRRKCVIPEFGSQKPDIRDNRKAEMGRRDVMHDPATLPKEARRFLDFLASRGRKASTIRRYTYDLADFYRFAAVHAEEKPLGIQHLKPDMIEDYFMFINDTRKYNRKTSKRIATVLRRYFQYLSQTHGLAGNIMENVPLPAETDETISENDLFSQKELSRLFTSLDSDLGLSEDQIQARPLLAPRNKAMIQLLLHYGLRLQELHGLSLDDVNLGIGTMAVSPDDGEVRPRHIQLSKQDRRDLNHYLKAIPKPVRPYPGQNHPLFVAFDFQKQTYRWSYENDEPKRLTIVAMQKMIREEAKRAGVASGKSARHLRHTFIVSSLKRGHTLEYIQDVLGLHSTLVLTRYQAYIDELSQ</sequence>
<evidence type="ECO:0000313" key="7">
    <source>
        <dbReference type="EMBL" id="QDI90169.1"/>
    </source>
</evidence>
<feature type="domain" description="Tyr recombinase" evidence="5">
    <location>
        <begin position="173"/>
        <end position="380"/>
    </location>
</feature>
<name>A0A514LEA7_9BACI</name>
<dbReference type="PROSITE" id="PS51898">
    <property type="entry name" value="TYR_RECOMBINASE"/>
    <property type="match status" value="1"/>
</dbReference>
<keyword evidence="3" id="KW-0233">DNA recombination</keyword>
<dbReference type="InterPro" id="IPR044068">
    <property type="entry name" value="CB"/>
</dbReference>
<accession>A0A514LEA7</accession>
<feature type="domain" description="Core-binding (CB)" evidence="6">
    <location>
        <begin position="60"/>
        <end position="149"/>
    </location>
</feature>
<keyword evidence="2 4" id="KW-0238">DNA-binding</keyword>
<keyword evidence="8" id="KW-1185">Reference proteome</keyword>
<dbReference type="InterPro" id="IPR050090">
    <property type="entry name" value="Tyrosine_recombinase_XerCD"/>
</dbReference>
<dbReference type="GO" id="GO:0003677">
    <property type="term" value="F:DNA binding"/>
    <property type="evidence" value="ECO:0007669"/>
    <property type="project" value="UniProtKB-UniRule"/>
</dbReference>
<dbReference type="GO" id="GO:0015074">
    <property type="term" value="P:DNA integration"/>
    <property type="evidence" value="ECO:0007669"/>
    <property type="project" value="UniProtKB-KW"/>
</dbReference>
<keyword evidence="1" id="KW-0229">DNA integration</keyword>
<dbReference type="AlphaFoldDB" id="A0A514LEA7"/>
<evidence type="ECO:0000256" key="1">
    <source>
        <dbReference type="ARBA" id="ARBA00022908"/>
    </source>
</evidence>
<dbReference type="PROSITE" id="PS51900">
    <property type="entry name" value="CB"/>
    <property type="match status" value="1"/>
</dbReference>
<dbReference type="KEGG" id="sale:EPH95_02455"/>
<dbReference type="GO" id="GO:0006310">
    <property type="term" value="P:DNA recombination"/>
    <property type="evidence" value="ECO:0007669"/>
    <property type="project" value="UniProtKB-KW"/>
</dbReference>
<dbReference type="CDD" id="cd00397">
    <property type="entry name" value="DNA_BRE_C"/>
    <property type="match status" value="1"/>
</dbReference>